<evidence type="ECO:0000313" key="3">
    <source>
        <dbReference type="Proteomes" id="UP001530293"/>
    </source>
</evidence>
<protein>
    <submittedName>
        <fullName evidence="2">Uncharacterized protein</fullName>
    </submittedName>
</protein>
<dbReference type="Proteomes" id="UP001530293">
    <property type="component" value="Unassembled WGS sequence"/>
</dbReference>
<sequence>MIPMPMQSDTLQGCKSFYGDHQRQYTILSKKKYSQGNYPRFGSNVYRPSTFLYHYILWTFHASYTSVTLTFLLIYVIVNLVSGGLLYVAGSAEPYCITASGEYFGAHPQTKFSDAFALSWMTLTTVGYGMTYTSTSNNLGDPYPKNAPGLCFCAHWRLSWGYCLPECVLLFCMERSISLNLMRISCLAIQFDEESKNEESKFVDQYNGCPILKFQVVNELANQEGGELVDCFMKAVGVKFKGRDGNVTEHQYVRVNLVDYELRTPISQSNLAWRAHIGCIVSSIDRRGTGTDQREQWLVA</sequence>
<dbReference type="AlphaFoldDB" id="A0ABD3LZY3"/>
<feature type="transmembrane region" description="Helical" evidence="1">
    <location>
        <begin position="55"/>
        <end position="78"/>
    </location>
</feature>
<organism evidence="2 3">
    <name type="scientific">Discostella pseudostelligera</name>
    <dbReference type="NCBI Taxonomy" id="259834"/>
    <lineage>
        <taxon>Eukaryota</taxon>
        <taxon>Sar</taxon>
        <taxon>Stramenopiles</taxon>
        <taxon>Ochrophyta</taxon>
        <taxon>Bacillariophyta</taxon>
        <taxon>Coscinodiscophyceae</taxon>
        <taxon>Thalassiosirophycidae</taxon>
        <taxon>Stephanodiscales</taxon>
        <taxon>Stephanodiscaceae</taxon>
        <taxon>Discostella</taxon>
    </lineage>
</organism>
<comment type="caution">
    <text evidence="2">The sequence shown here is derived from an EMBL/GenBank/DDBJ whole genome shotgun (WGS) entry which is preliminary data.</text>
</comment>
<reference evidence="2 3" key="1">
    <citation type="submission" date="2024-10" db="EMBL/GenBank/DDBJ databases">
        <title>Updated reference genomes for cyclostephanoid diatoms.</title>
        <authorList>
            <person name="Roberts W.R."/>
            <person name="Alverson A.J."/>
        </authorList>
    </citation>
    <scope>NUCLEOTIDE SEQUENCE [LARGE SCALE GENOMIC DNA]</scope>
    <source>
        <strain evidence="2 3">AJA232-27</strain>
    </source>
</reference>
<keyword evidence="1" id="KW-0472">Membrane</keyword>
<dbReference type="Gene3D" id="1.10.287.70">
    <property type="match status" value="1"/>
</dbReference>
<keyword evidence="1" id="KW-0812">Transmembrane</keyword>
<keyword evidence="1" id="KW-1133">Transmembrane helix</keyword>
<evidence type="ECO:0000256" key="1">
    <source>
        <dbReference type="SAM" id="Phobius"/>
    </source>
</evidence>
<gene>
    <name evidence="2" type="ORF">ACHAWU_005504</name>
</gene>
<dbReference type="SUPFAM" id="SSF81324">
    <property type="entry name" value="Voltage-gated potassium channels"/>
    <property type="match status" value="1"/>
</dbReference>
<keyword evidence="3" id="KW-1185">Reference proteome</keyword>
<dbReference type="EMBL" id="JALLBG020000276">
    <property type="protein sequence ID" value="KAL3757018.1"/>
    <property type="molecule type" value="Genomic_DNA"/>
</dbReference>
<accession>A0ABD3LZY3</accession>
<evidence type="ECO:0000313" key="2">
    <source>
        <dbReference type="EMBL" id="KAL3757018.1"/>
    </source>
</evidence>
<name>A0ABD3LZY3_9STRA</name>
<proteinExistence type="predicted"/>